<dbReference type="SMART" id="SM00499">
    <property type="entry name" value="AAI"/>
    <property type="match status" value="1"/>
</dbReference>
<dbReference type="Proteomes" id="UP000006591">
    <property type="component" value="Chromosome 11"/>
</dbReference>
<accession>A0A0E0IXA7</accession>
<dbReference type="Pfam" id="PF00234">
    <property type="entry name" value="Tryp_alpha_amyl"/>
    <property type="match status" value="1"/>
</dbReference>
<dbReference type="InterPro" id="IPR000528">
    <property type="entry name" value="Plant_nsLTP"/>
</dbReference>
<dbReference type="PANTHER" id="PTHR33076">
    <property type="entry name" value="NON-SPECIFIC LIPID-TRANSFER PROTEIN 2-RELATED"/>
    <property type="match status" value="1"/>
</dbReference>
<dbReference type="GO" id="GO:0006869">
    <property type="term" value="P:lipid transport"/>
    <property type="evidence" value="ECO:0007669"/>
    <property type="project" value="InterPro"/>
</dbReference>
<proteinExistence type="inferred from homology"/>
<dbReference type="Gramene" id="ONIVA11G00920.2">
    <property type="protein sequence ID" value="ONIVA11G00920.2"/>
    <property type="gene ID" value="ONIVA11G00920"/>
</dbReference>
<reference evidence="3" key="1">
    <citation type="submission" date="2015-04" db="UniProtKB">
        <authorList>
            <consortium name="EnsemblPlants"/>
        </authorList>
    </citation>
    <scope>IDENTIFICATION</scope>
    <source>
        <strain evidence="3">SL10</strain>
    </source>
</reference>
<dbReference type="PRINTS" id="PR00382">
    <property type="entry name" value="LIPIDTRNSFER"/>
</dbReference>
<dbReference type="GO" id="GO:0008289">
    <property type="term" value="F:lipid binding"/>
    <property type="evidence" value="ECO:0007669"/>
    <property type="project" value="UniProtKB-KW"/>
</dbReference>
<dbReference type="SUPFAM" id="SSF47699">
    <property type="entry name" value="Bifunctional inhibitor/lipid-transfer protein/seed storage 2S albumin"/>
    <property type="match status" value="1"/>
</dbReference>
<evidence type="ECO:0000313" key="3">
    <source>
        <dbReference type="EnsemblPlants" id="ONIVA11G00920.2"/>
    </source>
</evidence>
<dbReference type="PROSITE" id="PS00597">
    <property type="entry name" value="PLANT_LTP"/>
    <property type="match status" value="1"/>
</dbReference>
<dbReference type="Gene3D" id="1.10.110.10">
    <property type="entry name" value="Plant lipid-transfer and hydrophobic proteins"/>
    <property type="match status" value="1"/>
</dbReference>
<keyword evidence="4" id="KW-1185">Reference proteome</keyword>
<dbReference type="EnsemblPlants" id="ONIVA11G00920.2">
    <property type="protein sequence ID" value="ONIVA11G00920.2"/>
    <property type="gene ID" value="ONIVA11G00920"/>
</dbReference>
<organism evidence="3">
    <name type="scientific">Oryza nivara</name>
    <name type="common">Indian wild rice</name>
    <name type="synonym">Oryza sativa f. spontanea</name>
    <dbReference type="NCBI Taxonomy" id="4536"/>
    <lineage>
        <taxon>Eukaryota</taxon>
        <taxon>Viridiplantae</taxon>
        <taxon>Streptophyta</taxon>
        <taxon>Embryophyta</taxon>
        <taxon>Tracheophyta</taxon>
        <taxon>Spermatophyta</taxon>
        <taxon>Magnoliopsida</taxon>
        <taxon>Liliopsida</taxon>
        <taxon>Poales</taxon>
        <taxon>Poaceae</taxon>
        <taxon>BOP clade</taxon>
        <taxon>Oryzoideae</taxon>
        <taxon>Oryzeae</taxon>
        <taxon>Oryzinae</taxon>
        <taxon>Oryza</taxon>
    </lineage>
</organism>
<protein>
    <recommendedName>
        <fullName evidence="1">Non-specific lipid-transfer protein</fullName>
    </recommendedName>
</protein>
<comment type="similarity">
    <text evidence="1">Belongs to the plant LTP family.</text>
</comment>
<keyword evidence="1" id="KW-0813">Transport</keyword>
<dbReference type="AlphaFoldDB" id="A0A0E0IXA7"/>
<comment type="function">
    <text evidence="1">Plant non-specific lipid-transfer proteins transfer phospholipids as well as galactolipids across membranes. May play a role in wax or cutin deposition in the cell walls of expanding epidermal cells and certain secretory tissues.</text>
</comment>
<evidence type="ECO:0000259" key="2">
    <source>
        <dbReference type="SMART" id="SM00499"/>
    </source>
</evidence>
<dbReference type="InterPro" id="IPR036312">
    <property type="entry name" value="Bifun_inhib/LTP/seed_sf"/>
</dbReference>
<dbReference type="InterPro" id="IPR016140">
    <property type="entry name" value="Bifunc_inhib/LTP/seed_store"/>
</dbReference>
<feature type="domain" description="Bifunctional inhibitor/plant lipid transfer protein/seed storage helical" evidence="2">
    <location>
        <begin position="59"/>
        <end position="143"/>
    </location>
</feature>
<dbReference type="CDD" id="cd01960">
    <property type="entry name" value="nsLTP1"/>
    <property type="match status" value="1"/>
</dbReference>
<evidence type="ECO:0000256" key="1">
    <source>
        <dbReference type="RuleBase" id="RU000628"/>
    </source>
</evidence>
<evidence type="ECO:0000313" key="4">
    <source>
        <dbReference type="Proteomes" id="UP000006591"/>
    </source>
</evidence>
<keyword evidence="1" id="KW-0446">Lipid-binding</keyword>
<sequence>MTRLASIAARSMHAYATNQFTPIDRATVVGTMARAQLVLVALVAALLLAAPHAAVAITCGQVNSAVGPCLTYARGGAGPSAACCSGVRSLKAAASSTADRRTACNCLKNAARGIKGLNAGNAASIPSKCGVSVPYTISASIDCSRVS</sequence>
<name>A0A0E0IXA7_ORYNI</name>
<dbReference type="HOGENOM" id="CLU_128423_0_0_1"/>
<reference evidence="3" key="2">
    <citation type="submission" date="2018-04" db="EMBL/GenBank/DDBJ databases">
        <title>OnivRS2 (Oryza nivara Reference Sequence Version 2).</title>
        <authorList>
            <person name="Zhang J."/>
            <person name="Kudrna D."/>
            <person name="Lee S."/>
            <person name="Talag J."/>
            <person name="Rajasekar S."/>
            <person name="Welchert J."/>
            <person name="Hsing Y.-I."/>
            <person name="Wing R.A."/>
        </authorList>
    </citation>
    <scope>NUCLEOTIDE SEQUENCE [LARGE SCALE GENOMIC DNA]</scope>
    <source>
        <strain evidence="3">SL10</strain>
    </source>
</reference>